<proteinExistence type="predicted"/>
<evidence type="ECO:0000313" key="1">
    <source>
        <dbReference type="EMBL" id="SHE90191.1"/>
    </source>
</evidence>
<reference evidence="1 2" key="1">
    <citation type="submission" date="2016-11" db="EMBL/GenBank/DDBJ databases">
        <authorList>
            <person name="Jaros S."/>
            <person name="Januszkiewicz K."/>
            <person name="Wedrychowicz H."/>
        </authorList>
    </citation>
    <scope>NUCLEOTIDE SEQUENCE [LARGE SCALE GENOMIC DNA]</scope>
    <source>
        <strain evidence="1 2">DSM 10502</strain>
    </source>
</reference>
<organism evidence="1 2">
    <name type="scientific">Schwartzia succinivorans DSM 10502</name>
    <dbReference type="NCBI Taxonomy" id="1123243"/>
    <lineage>
        <taxon>Bacteria</taxon>
        <taxon>Bacillati</taxon>
        <taxon>Bacillota</taxon>
        <taxon>Negativicutes</taxon>
        <taxon>Selenomonadales</taxon>
        <taxon>Selenomonadaceae</taxon>
        <taxon>Schwartzia</taxon>
    </lineage>
</organism>
<sequence>MPVFDMKKLCMIMIAAWVLFLGHTAEAYRLDVRTPGGQTVSILRLRIVLFVKDYYGDSKFSLFYDENERALYFDCHGSDDGKIHFQERRESIPDTVDRMVRGELDRIGNRPIDKIYLMSCYQAARHKKNPEELYIGESKVLGCPIVEMFQFHGVLTSVWESNKTHFYAICYDGDYNDLSDKFYRKNFNAVMEAAKDAKLKWAVRMLRNIKKGRLKTHDLEELFE</sequence>
<evidence type="ECO:0000313" key="2">
    <source>
        <dbReference type="Proteomes" id="UP000184404"/>
    </source>
</evidence>
<protein>
    <submittedName>
        <fullName evidence="1">Uncharacterized protein</fullName>
    </submittedName>
</protein>
<gene>
    <name evidence="1" type="ORF">SAMN02745190_01406</name>
</gene>
<dbReference type="RefSeq" id="WP_072935487.1">
    <property type="nucleotide sequence ID" value="NZ_FQUG01000005.1"/>
</dbReference>
<dbReference type="Proteomes" id="UP000184404">
    <property type="component" value="Unassembled WGS sequence"/>
</dbReference>
<dbReference type="AlphaFoldDB" id="A0A1M4X9V0"/>
<accession>A0A1M4X9V0</accession>
<keyword evidence="2" id="KW-1185">Reference proteome</keyword>
<dbReference type="EMBL" id="FQUG01000005">
    <property type="protein sequence ID" value="SHE90191.1"/>
    <property type="molecule type" value="Genomic_DNA"/>
</dbReference>
<name>A0A1M4X9V0_9FIRM</name>
<dbReference type="STRING" id="1123243.SAMN02745190_01406"/>